<name>A0A948WY36_9BACT</name>
<evidence type="ECO:0000313" key="3">
    <source>
        <dbReference type="EMBL" id="MBU3836998.1"/>
    </source>
</evidence>
<dbReference type="SUPFAM" id="SSF82679">
    <property type="entry name" value="N-utilization substance G protein NusG, N-terminal domain"/>
    <property type="match status" value="1"/>
</dbReference>
<accession>A0A948WY36</accession>
<gene>
    <name evidence="3" type="ORF">H9777_01455</name>
</gene>
<dbReference type="EMBL" id="JAHLFW010000010">
    <property type="protein sequence ID" value="MBU3836998.1"/>
    <property type="molecule type" value="Genomic_DNA"/>
</dbReference>
<reference evidence="3" key="1">
    <citation type="journal article" date="2021" name="PeerJ">
        <title>Extensive microbial diversity within the chicken gut microbiome revealed by metagenomics and culture.</title>
        <authorList>
            <person name="Gilroy R."/>
            <person name="Ravi A."/>
            <person name="Getino M."/>
            <person name="Pursley I."/>
            <person name="Horton D.L."/>
            <person name="Alikhan N.F."/>
            <person name="Baker D."/>
            <person name="Gharbi K."/>
            <person name="Hall N."/>
            <person name="Watson M."/>
            <person name="Adriaenssens E.M."/>
            <person name="Foster-Nyarko E."/>
            <person name="Jarju S."/>
            <person name="Secka A."/>
            <person name="Antonio M."/>
            <person name="Oren A."/>
            <person name="Chaudhuri R.R."/>
            <person name="La Ragione R."/>
            <person name="Hildebrand F."/>
            <person name="Pallen M.J."/>
        </authorList>
    </citation>
    <scope>NUCLEOTIDE SEQUENCE</scope>
    <source>
        <strain evidence="3">G4-2901</strain>
    </source>
</reference>
<dbReference type="Proteomes" id="UP000783796">
    <property type="component" value="Unassembled WGS sequence"/>
</dbReference>
<dbReference type="Pfam" id="PF02357">
    <property type="entry name" value="NusG"/>
    <property type="match status" value="1"/>
</dbReference>
<dbReference type="AlphaFoldDB" id="A0A948WY36"/>
<reference evidence="3" key="2">
    <citation type="submission" date="2021-04" db="EMBL/GenBank/DDBJ databases">
        <authorList>
            <person name="Gilroy R."/>
        </authorList>
    </citation>
    <scope>NUCLEOTIDE SEQUENCE</scope>
    <source>
        <strain evidence="3">G4-2901</strain>
    </source>
</reference>
<sequence length="135" mass="16287">MDKERFDESEQWFILRDLKRPNSKSPAYKQLVDEQYKVFTPLKWRLRISKDGKRIREKVPFIQDLLFVYGKKSEIDQIVQRIPTLQFRFRKGGYCIPMVVSDAEMEEFMYAVKSSNQEHSFQEKLLRKLLNGQYV</sequence>
<dbReference type="InterPro" id="IPR006645">
    <property type="entry name" value="NGN-like_dom"/>
</dbReference>
<comment type="caution">
    <text evidence="3">The sequence shown here is derived from an EMBL/GenBank/DDBJ whole genome shotgun (WGS) entry which is preliminary data.</text>
</comment>
<organism evidence="3 4">
    <name type="scientific">Candidatus Phocaeicola faecigallinarum</name>
    <dbReference type="NCBI Taxonomy" id="2838732"/>
    <lineage>
        <taxon>Bacteria</taxon>
        <taxon>Pseudomonadati</taxon>
        <taxon>Bacteroidota</taxon>
        <taxon>Bacteroidia</taxon>
        <taxon>Bacteroidales</taxon>
        <taxon>Bacteroidaceae</taxon>
        <taxon>Phocaeicola</taxon>
    </lineage>
</organism>
<dbReference type="GO" id="GO:0006354">
    <property type="term" value="P:DNA-templated transcription elongation"/>
    <property type="evidence" value="ECO:0007669"/>
    <property type="project" value="InterPro"/>
</dbReference>
<keyword evidence="1" id="KW-0804">Transcription</keyword>
<evidence type="ECO:0000259" key="2">
    <source>
        <dbReference type="Pfam" id="PF02357"/>
    </source>
</evidence>
<proteinExistence type="predicted"/>
<feature type="domain" description="NusG-like N-terminal" evidence="2">
    <location>
        <begin position="11"/>
        <end position="109"/>
    </location>
</feature>
<evidence type="ECO:0000256" key="1">
    <source>
        <dbReference type="ARBA" id="ARBA00023163"/>
    </source>
</evidence>
<dbReference type="InterPro" id="IPR036735">
    <property type="entry name" value="NGN_dom_sf"/>
</dbReference>
<dbReference type="CDD" id="cd09895">
    <property type="entry name" value="NGN_SP_UpxY"/>
    <property type="match status" value="1"/>
</dbReference>
<protein>
    <submittedName>
        <fullName evidence="3">Transcriptional regulator</fullName>
    </submittedName>
</protein>
<evidence type="ECO:0000313" key="4">
    <source>
        <dbReference type="Proteomes" id="UP000783796"/>
    </source>
</evidence>